<keyword evidence="2" id="KW-0812">Transmembrane</keyword>
<evidence type="ECO:0000256" key="2">
    <source>
        <dbReference type="SAM" id="Phobius"/>
    </source>
</evidence>
<keyword evidence="2" id="KW-1133">Transmembrane helix</keyword>
<feature type="signal peptide" evidence="3">
    <location>
        <begin position="1"/>
        <end position="30"/>
    </location>
</feature>
<dbReference type="Proteomes" id="UP001558481">
    <property type="component" value="Unassembled WGS sequence"/>
</dbReference>
<keyword evidence="2" id="KW-0472">Membrane</keyword>
<feature type="chain" id="PRO_5047340675" evidence="3">
    <location>
        <begin position="31"/>
        <end position="200"/>
    </location>
</feature>
<feature type="region of interest" description="Disordered" evidence="1">
    <location>
        <begin position="162"/>
        <end position="200"/>
    </location>
</feature>
<reference evidence="4 5" key="1">
    <citation type="journal article" date="2024" name="Fungal Genet. Biol.">
        <title>The porcine skin microbiome exhibits broad fungal antagonism.</title>
        <authorList>
            <person name="De La Cruz K.F."/>
            <person name="Townsend E.C."/>
            <person name="Alex Cheong J.Z."/>
            <person name="Salamzade R."/>
            <person name="Liu A."/>
            <person name="Sandstrom S."/>
            <person name="Davila E."/>
            <person name="Huang L."/>
            <person name="Xu K.H."/>
            <person name="Wu S.Y."/>
            <person name="Meudt J.J."/>
            <person name="Shanmuganayagam D."/>
            <person name="Gibson A.L.F."/>
            <person name="Kalan L.R."/>
        </authorList>
    </citation>
    <scope>NUCLEOTIDE SEQUENCE [LARGE SCALE GENOMIC DNA]</scope>
    <source>
        <strain evidence="4 5">LK2625</strain>
    </source>
</reference>
<proteinExistence type="predicted"/>
<accession>A0ABV3UYW7</accession>
<evidence type="ECO:0000256" key="1">
    <source>
        <dbReference type="SAM" id="MobiDB-lite"/>
    </source>
</evidence>
<dbReference type="InterPro" id="IPR019051">
    <property type="entry name" value="Trp_biosyn_TM_oprn/chp"/>
</dbReference>
<dbReference type="RefSeq" id="WP_368628829.1">
    <property type="nucleotide sequence ID" value="NZ_JAYWLU010000001.1"/>
</dbReference>
<organism evidence="4 5">
    <name type="scientific">Kocuria carniphila</name>
    <dbReference type="NCBI Taxonomy" id="262208"/>
    <lineage>
        <taxon>Bacteria</taxon>
        <taxon>Bacillati</taxon>
        <taxon>Actinomycetota</taxon>
        <taxon>Actinomycetes</taxon>
        <taxon>Micrococcales</taxon>
        <taxon>Micrococcaceae</taxon>
        <taxon>Kocuria</taxon>
    </lineage>
</organism>
<feature type="transmembrane region" description="Helical" evidence="2">
    <location>
        <begin position="76"/>
        <end position="97"/>
    </location>
</feature>
<comment type="caution">
    <text evidence="4">The sequence shown here is derived from an EMBL/GenBank/DDBJ whole genome shotgun (WGS) entry which is preliminary data.</text>
</comment>
<keyword evidence="3" id="KW-0732">Signal</keyword>
<dbReference type="InterPro" id="IPR036259">
    <property type="entry name" value="MFS_trans_sf"/>
</dbReference>
<sequence length="200" mass="20102">MLRRTAPAVLATLVCAIGLFAASAATWIHATVETTLQPITVDVAGSDAAPAVTALGLVAGAAAVASTLAGRVLRTIVGAVVSLAGVGAIFAVLSVTADPENASRGAVGTQTGAVGTGGEFVLTVSPWLALAAAVGLILCGLWLVLVARNARKKSGQRYDREALAGNKAASADEKTVTTEHSDDIDAWDAFTRGEDPTRGP</sequence>
<feature type="compositionally biased region" description="Basic and acidic residues" evidence="1">
    <location>
        <begin position="170"/>
        <end position="183"/>
    </location>
</feature>
<evidence type="ECO:0000313" key="4">
    <source>
        <dbReference type="EMBL" id="MEX3593387.1"/>
    </source>
</evidence>
<protein>
    <submittedName>
        <fullName evidence="4">Trp biosynthesis-associated membrane protein</fullName>
    </submittedName>
</protein>
<evidence type="ECO:0000256" key="3">
    <source>
        <dbReference type="SAM" id="SignalP"/>
    </source>
</evidence>
<feature type="compositionally biased region" description="Basic and acidic residues" evidence="1">
    <location>
        <begin position="191"/>
        <end position="200"/>
    </location>
</feature>
<keyword evidence="5" id="KW-1185">Reference proteome</keyword>
<feature type="transmembrane region" description="Helical" evidence="2">
    <location>
        <begin position="127"/>
        <end position="147"/>
    </location>
</feature>
<dbReference type="Pfam" id="PF09534">
    <property type="entry name" value="Trp_oprn_chp"/>
    <property type="match status" value="1"/>
</dbReference>
<gene>
    <name evidence="4" type="ORF">VVR66_01490</name>
</gene>
<evidence type="ECO:0000313" key="5">
    <source>
        <dbReference type="Proteomes" id="UP001558481"/>
    </source>
</evidence>
<feature type="transmembrane region" description="Helical" evidence="2">
    <location>
        <begin position="48"/>
        <end position="69"/>
    </location>
</feature>
<dbReference type="EMBL" id="JAYWLU010000001">
    <property type="protein sequence ID" value="MEX3593387.1"/>
    <property type="molecule type" value="Genomic_DNA"/>
</dbReference>
<dbReference type="SUPFAM" id="SSF103473">
    <property type="entry name" value="MFS general substrate transporter"/>
    <property type="match status" value="1"/>
</dbReference>
<name>A0ABV3UYW7_9MICC</name>